<name>A0A0V0GG43_SOLCH</name>
<proteinExistence type="predicted"/>
<evidence type="ECO:0000313" key="2">
    <source>
        <dbReference type="EMBL" id="JAP06288.1"/>
    </source>
</evidence>
<protein>
    <submittedName>
        <fullName evidence="2">Putative ovule protein</fullName>
    </submittedName>
</protein>
<organism evidence="2">
    <name type="scientific">Solanum chacoense</name>
    <name type="common">Chaco potato</name>
    <dbReference type="NCBI Taxonomy" id="4108"/>
    <lineage>
        <taxon>Eukaryota</taxon>
        <taxon>Viridiplantae</taxon>
        <taxon>Streptophyta</taxon>
        <taxon>Embryophyta</taxon>
        <taxon>Tracheophyta</taxon>
        <taxon>Spermatophyta</taxon>
        <taxon>Magnoliopsida</taxon>
        <taxon>eudicotyledons</taxon>
        <taxon>Gunneridae</taxon>
        <taxon>Pentapetalae</taxon>
        <taxon>asterids</taxon>
        <taxon>lamiids</taxon>
        <taxon>Solanales</taxon>
        <taxon>Solanaceae</taxon>
        <taxon>Solanoideae</taxon>
        <taxon>Solaneae</taxon>
        <taxon>Solanum</taxon>
    </lineage>
</organism>
<feature type="non-terminal residue" evidence="2">
    <location>
        <position position="1"/>
    </location>
</feature>
<dbReference type="AlphaFoldDB" id="A0A0V0GG43"/>
<dbReference type="EMBL" id="GEDG01041950">
    <property type="protein sequence ID" value="JAP06288.1"/>
    <property type="molecule type" value="Transcribed_RNA"/>
</dbReference>
<accession>A0A0V0GG43</accession>
<feature type="region of interest" description="Disordered" evidence="1">
    <location>
        <begin position="1"/>
        <end position="20"/>
    </location>
</feature>
<evidence type="ECO:0000256" key="1">
    <source>
        <dbReference type="SAM" id="MobiDB-lite"/>
    </source>
</evidence>
<sequence length="70" mass="8151">DWCSPKTGKSRRIPMAKRDNGSGISRVNVTPQLVQNTSYCEIRYTYQFFILFKVPCSPRCSCTFLHAFWL</sequence>
<reference evidence="2" key="1">
    <citation type="submission" date="2015-12" db="EMBL/GenBank/DDBJ databases">
        <title>Gene expression during late stages of embryo sac development: a critical building block for successful pollen-pistil interactions.</title>
        <authorList>
            <person name="Liu Y."/>
            <person name="Joly V."/>
            <person name="Sabar M."/>
            <person name="Matton D.P."/>
        </authorList>
    </citation>
    <scope>NUCLEOTIDE SEQUENCE</scope>
</reference>